<dbReference type="PANTHER" id="PTHR43085">
    <property type="entry name" value="HEXOKINASE FAMILY MEMBER"/>
    <property type="match status" value="1"/>
</dbReference>
<dbReference type="InterPro" id="IPR011611">
    <property type="entry name" value="PfkB_dom"/>
</dbReference>
<accession>D2NQG7</accession>
<dbReference type="Pfam" id="PF00294">
    <property type="entry name" value="PfkB"/>
    <property type="match status" value="1"/>
</dbReference>
<dbReference type="HOGENOM" id="CLU_027634_6_2_11"/>
<dbReference type="InterPro" id="IPR050306">
    <property type="entry name" value="PfkB_Carbo_kinase"/>
</dbReference>
<dbReference type="InterPro" id="IPR002173">
    <property type="entry name" value="Carboh/pur_kinase_PfkB_CS"/>
</dbReference>
<dbReference type="eggNOG" id="COG0524">
    <property type="taxonomic scope" value="Bacteria"/>
</dbReference>
<keyword evidence="3" id="KW-0547">Nucleotide-binding</keyword>
<dbReference type="GO" id="GO:0005524">
    <property type="term" value="F:ATP binding"/>
    <property type="evidence" value="ECO:0007669"/>
    <property type="project" value="UniProtKB-KW"/>
</dbReference>
<dbReference type="EMBL" id="AP011540">
    <property type="protein sequence ID" value="BAI63893.1"/>
    <property type="molecule type" value="Genomic_DNA"/>
</dbReference>
<keyword evidence="2" id="KW-0808">Transferase</keyword>
<evidence type="ECO:0000256" key="4">
    <source>
        <dbReference type="ARBA" id="ARBA00022777"/>
    </source>
</evidence>
<keyword evidence="8" id="KW-1185">Reference proteome</keyword>
<evidence type="ECO:0000256" key="3">
    <source>
        <dbReference type="ARBA" id="ARBA00022741"/>
    </source>
</evidence>
<evidence type="ECO:0000313" key="8">
    <source>
        <dbReference type="Proteomes" id="UP000001883"/>
    </source>
</evidence>
<dbReference type="Proteomes" id="UP000001883">
    <property type="component" value="Chromosome"/>
</dbReference>
<dbReference type="Gene3D" id="3.40.1190.20">
    <property type="match status" value="1"/>
</dbReference>
<reference evidence="8" key="1">
    <citation type="submission" date="2009-07" db="EMBL/GenBank/DDBJ databases">
        <title>Complete genome sequence of Rothia mucilaginosa DJ.</title>
        <authorList>
            <person name="Yamane K."/>
            <person name="Nambu T."/>
            <person name="Mashimo C."/>
            <person name="Sugimori C."/>
            <person name="Yamanaka T."/>
            <person name="Leung K."/>
            <person name="Fukushima H."/>
        </authorList>
    </citation>
    <scope>NUCLEOTIDE SEQUENCE [LARGE SCALE GENOMIC DNA]</scope>
    <source>
        <strain evidence="8">DY-18</strain>
    </source>
</reference>
<feature type="domain" description="Carbohydrate kinase PfkB" evidence="6">
    <location>
        <begin position="6"/>
        <end position="306"/>
    </location>
</feature>
<keyword evidence="4 7" id="KW-0418">Kinase</keyword>
<sequence length="317" mass="33496">MSRIETMLTVIGEALVDVVHQHDGETRAYPGGSPMNVAVGARRLGHPTNFVGHYGPDAYGKSIDAHLEASQVTLPFEHSAERTSVAQATIGADGAAEYEFDITWSLDSIAEKLTELARTSDAVHTGSIAAMLEPGAHVVAAAFEAARDSALLSYDPNCRPTLIHNVDEARAWAEKFVSLSAVVKASDEDLQWLYPDRSLDDTARAWLDLGAELMVITRGEDGPIAFTKKYPEGISQPAHRVEVADTVGAGDSLMAALIAGLLDRGIAGAEARAKVAALTAEDIADLLRFSATAAGITVSRAGANPPTREELDAVLNG</sequence>
<organism evidence="7 8">
    <name type="scientific">Rothia mucilaginosa (strain DY-18)</name>
    <name type="common">Stomatococcus mucilaginosus</name>
    <dbReference type="NCBI Taxonomy" id="680646"/>
    <lineage>
        <taxon>Bacteria</taxon>
        <taxon>Bacillati</taxon>
        <taxon>Actinomycetota</taxon>
        <taxon>Actinomycetes</taxon>
        <taxon>Micrococcales</taxon>
        <taxon>Micrococcaceae</taxon>
        <taxon>Rothia</taxon>
    </lineage>
</organism>
<dbReference type="SUPFAM" id="SSF53613">
    <property type="entry name" value="Ribokinase-like"/>
    <property type="match status" value="1"/>
</dbReference>
<dbReference type="AlphaFoldDB" id="D2NQG7"/>
<comment type="similarity">
    <text evidence="1">Belongs to the carbohydrate kinase PfkB family.</text>
</comment>
<dbReference type="STRING" id="680646.RMDY18_00610"/>
<gene>
    <name evidence="7" type="ordered locus">RMDY18_00610</name>
</gene>
<reference evidence="7 8" key="3">
    <citation type="journal article" date="2010" name="Sequencing">
        <title>Complete Genome Sequence of Rothia mucilaginosa DY-18: A Clinical Isolate with Dense Meshwork-Like Structures from a Persistent Apical Periodontitis Lesion.</title>
        <authorList>
            <person name="Yamane K."/>
            <person name="Nambu T."/>
            <person name="Yamanaka T."/>
            <person name="Mashimo C."/>
            <person name="Sugimori C."/>
            <person name="Leung K.-P."/>
            <person name="Fukushima H."/>
        </authorList>
    </citation>
    <scope>NUCLEOTIDE SEQUENCE [LARGE SCALE GENOMIC DNA]</scope>
    <source>
        <strain evidence="7 8">DY-18</strain>
    </source>
</reference>
<evidence type="ECO:0000256" key="1">
    <source>
        <dbReference type="ARBA" id="ARBA00010688"/>
    </source>
</evidence>
<keyword evidence="5" id="KW-0067">ATP-binding</keyword>
<evidence type="ECO:0000256" key="5">
    <source>
        <dbReference type="ARBA" id="ARBA00022840"/>
    </source>
</evidence>
<dbReference type="CDD" id="cd01167">
    <property type="entry name" value="bac_FRK"/>
    <property type="match status" value="1"/>
</dbReference>
<dbReference type="PANTHER" id="PTHR43085:SF1">
    <property type="entry name" value="PSEUDOURIDINE KINASE-RELATED"/>
    <property type="match status" value="1"/>
</dbReference>
<dbReference type="GO" id="GO:0016301">
    <property type="term" value="F:kinase activity"/>
    <property type="evidence" value="ECO:0007669"/>
    <property type="project" value="UniProtKB-KW"/>
</dbReference>
<proteinExistence type="inferred from homology"/>
<evidence type="ECO:0000259" key="6">
    <source>
        <dbReference type="Pfam" id="PF00294"/>
    </source>
</evidence>
<evidence type="ECO:0000313" key="7">
    <source>
        <dbReference type="EMBL" id="BAI63893.1"/>
    </source>
</evidence>
<evidence type="ECO:0000256" key="2">
    <source>
        <dbReference type="ARBA" id="ARBA00022679"/>
    </source>
</evidence>
<name>D2NQG7_ROTMD</name>
<dbReference type="PROSITE" id="PS00584">
    <property type="entry name" value="PFKB_KINASES_2"/>
    <property type="match status" value="1"/>
</dbReference>
<dbReference type="KEGG" id="rmu:RMDY18_00610"/>
<protein>
    <submittedName>
        <fullName evidence="7">Sugar kinase, ribokinase family</fullName>
    </submittedName>
</protein>
<dbReference type="InterPro" id="IPR029056">
    <property type="entry name" value="Ribokinase-like"/>
</dbReference>
<reference evidence="7 8" key="2">
    <citation type="journal article" date="2010" name="J Osaka Dent Univ">
        <title>Isolation and identification of Rothia mucilaginosa from persistent apical periodontitis lesions.</title>
        <authorList>
            <person name="Yamane K."/>
            <person name="Yoshida M."/>
            <person name="Fujihira T."/>
            <person name="Baba T."/>
            <person name="Tsuji N."/>
            <person name="Hayashi H."/>
            <person name="Sugimori C."/>
            <person name="Yamanaka T."/>
            <person name="Mashimo C."/>
            <person name="Nambu T."/>
            <person name="Kawai H."/>
            <person name="Fukushima H."/>
        </authorList>
    </citation>
    <scope>NUCLEOTIDE SEQUENCE [LARGE SCALE GENOMIC DNA]</scope>
    <source>
        <strain evidence="7 8">DY-18</strain>
    </source>
</reference>